<comment type="catalytic activity">
    <reaction evidence="7">
        <text>choline + 2 reduced [2Fe-2S]-[ferredoxin] + O2 + 2 H(+) = betaine aldehyde hydrate + 2 oxidized [2Fe-2S]-[ferredoxin] + H2O</text>
        <dbReference type="Rhea" id="RHEA:17769"/>
        <dbReference type="Rhea" id="RHEA-COMP:10000"/>
        <dbReference type="Rhea" id="RHEA-COMP:10001"/>
        <dbReference type="ChEBI" id="CHEBI:15354"/>
        <dbReference type="ChEBI" id="CHEBI:15377"/>
        <dbReference type="ChEBI" id="CHEBI:15378"/>
        <dbReference type="ChEBI" id="CHEBI:15379"/>
        <dbReference type="ChEBI" id="CHEBI:15870"/>
        <dbReference type="ChEBI" id="CHEBI:33737"/>
        <dbReference type="ChEBI" id="CHEBI:33738"/>
        <dbReference type="EC" id="1.14.15.7"/>
    </reaction>
</comment>
<dbReference type="GO" id="GO:0051537">
    <property type="term" value="F:2 iron, 2 sulfur cluster binding"/>
    <property type="evidence" value="ECO:0007669"/>
    <property type="project" value="InterPro"/>
</dbReference>
<comment type="cofactor">
    <cofactor evidence="1">
        <name>Fe cation</name>
        <dbReference type="ChEBI" id="CHEBI:24875"/>
    </cofactor>
</comment>
<proteinExistence type="inferred from homology"/>
<dbReference type="AlphaFoldDB" id="A0AAN4YCI5"/>
<dbReference type="SUPFAM" id="SSF55961">
    <property type="entry name" value="Bet v1-like"/>
    <property type="match status" value="1"/>
</dbReference>
<dbReference type="GO" id="GO:0019133">
    <property type="term" value="F:choline monooxygenase activity"/>
    <property type="evidence" value="ECO:0007669"/>
    <property type="project" value="UniProtKB-EC"/>
</dbReference>
<dbReference type="CDD" id="cd00680">
    <property type="entry name" value="RHO_alpha_C"/>
    <property type="match status" value="1"/>
</dbReference>
<dbReference type="SUPFAM" id="SSF50022">
    <property type="entry name" value="ISP domain"/>
    <property type="match status" value="1"/>
</dbReference>
<evidence type="ECO:0000256" key="2">
    <source>
        <dbReference type="ARBA" id="ARBA00002149"/>
    </source>
</evidence>
<accession>A0AAN4YCI5</accession>
<dbReference type="InterPro" id="IPR015879">
    <property type="entry name" value="Ring_hydroxy_dOase_asu_C_dom"/>
</dbReference>
<reference evidence="9" key="1">
    <citation type="submission" date="2023-04" db="EMBL/GenBank/DDBJ databases">
        <title>Aspergillus oryzae NBRC 4228.</title>
        <authorList>
            <person name="Ichikawa N."/>
            <person name="Sato H."/>
            <person name="Tonouchi N."/>
        </authorList>
    </citation>
    <scope>NUCLEOTIDE SEQUENCE</scope>
    <source>
        <strain evidence="9">NBRC 4228</strain>
    </source>
</reference>
<dbReference type="EC" id="1.14.15.7" evidence="5"/>
<evidence type="ECO:0000259" key="8">
    <source>
        <dbReference type="Pfam" id="PF00848"/>
    </source>
</evidence>
<dbReference type="Gene3D" id="3.90.380.10">
    <property type="entry name" value="Naphthalene 1,2-dioxygenase Alpha Subunit, Chain A, domain 1"/>
    <property type="match status" value="1"/>
</dbReference>
<evidence type="ECO:0000256" key="6">
    <source>
        <dbReference type="ARBA" id="ARBA00014931"/>
    </source>
</evidence>
<comment type="pathway">
    <text evidence="3">Amine and polyamine biosynthesis; betaine biosynthesis via choline pathway; betaine aldehyde from choline (monooxygenase route): step 1/1.</text>
</comment>
<dbReference type="Gene3D" id="2.102.10.10">
    <property type="entry name" value="Rieske [2Fe-2S] iron-sulphur domain"/>
    <property type="match status" value="1"/>
</dbReference>
<comment type="function">
    <text evidence="2">Catalyzes the first step of the osmoprotectant glycine betaine synthesis.</text>
</comment>
<dbReference type="InterPro" id="IPR001663">
    <property type="entry name" value="Rng_hydr_dOase-A"/>
</dbReference>
<evidence type="ECO:0000256" key="7">
    <source>
        <dbReference type="ARBA" id="ARBA00049097"/>
    </source>
</evidence>
<name>A0AAN4YCI5_ASPOZ</name>
<dbReference type="Pfam" id="PF00848">
    <property type="entry name" value="Ring_hydroxyl_A"/>
    <property type="match status" value="1"/>
</dbReference>
<organism evidence="9 10">
    <name type="scientific">Aspergillus oryzae</name>
    <name type="common">Yellow koji mold</name>
    <dbReference type="NCBI Taxonomy" id="5062"/>
    <lineage>
        <taxon>Eukaryota</taxon>
        <taxon>Fungi</taxon>
        <taxon>Dikarya</taxon>
        <taxon>Ascomycota</taxon>
        <taxon>Pezizomycotina</taxon>
        <taxon>Eurotiomycetes</taxon>
        <taxon>Eurotiomycetidae</taxon>
        <taxon>Eurotiales</taxon>
        <taxon>Aspergillaceae</taxon>
        <taxon>Aspergillus</taxon>
        <taxon>Aspergillus subgen. Circumdati</taxon>
    </lineage>
</organism>
<dbReference type="GO" id="GO:0005506">
    <property type="term" value="F:iron ion binding"/>
    <property type="evidence" value="ECO:0007669"/>
    <property type="project" value="InterPro"/>
</dbReference>
<evidence type="ECO:0000256" key="5">
    <source>
        <dbReference type="ARBA" id="ARBA00012763"/>
    </source>
</evidence>
<evidence type="ECO:0000313" key="9">
    <source>
        <dbReference type="EMBL" id="GMG25950.1"/>
    </source>
</evidence>
<protein>
    <recommendedName>
        <fullName evidence="6">Choline monooxygenase, chloroplastic</fullName>
        <ecNumber evidence="5">1.14.15.7</ecNumber>
    </recommendedName>
</protein>
<comment type="similarity">
    <text evidence="4">Belongs to the choline monooxygenase family.</text>
</comment>
<dbReference type="EMBL" id="BSYA01000022">
    <property type="protein sequence ID" value="GMG25950.1"/>
    <property type="molecule type" value="Genomic_DNA"/>
</dbReference>
<evidence type="ECO:0000256" key="1">
    <source>
        <dbReference type="ARBA" id="ARBA00001962"/>
    </source>
</evidence>
<dbReference type="PANTHER" id="PTHR43756:SF5">
    <property type="entry name" value="CHOLINE MONOOXYGENASE, CHLOROPLASTIC"/>
    <property type="match status" value="1"/>
</dbReference>
<feature type="domain" description="Aromatic-ring-hydroxylating dioxygenase alpha subunit C-terminal" evidence="8">
    <location>
        <begin position="102"/>
        <end position="168"/>
    </location>
</feature>
<evidence type="ECO:0000256" key="3">
    <source>
        <dbReference type="ARBA" id="ARBA00004866"/>
    </source>
</evidence>
<dbReference type="PANTHER" id="PTHR43756">
    <property type="entry name" value="CHOLINE MONOOXYGENASE, CHLOROPLASTIC"/>
    <property type="match status" value="1"/>
</dbReference>
<gene>
    <name evidence="9" type="ORF">Aory04_000287300</name>
</gene>
<evidence type="ECO:0000256" key="4">
    <source>
        <dbReference type="ARBA" id="ARBA00010848"/>
    </source>
</evidence>
<sequence>MSADTVPSHWSNHPLVGWSYGLNGKLAKAPRFDGVSGFDKEDNGLFSIHVHVDQRGLVWVNLDAKETPTTPWNEDFLGADTQGRLQDFNMTEYKFDHAWDMVVPTSATTTSMQYEVFRHRDASDKAFKELDDFFKQVENEDKNLCNGAQKNLNAGVYVNGELQPFNEKVNLQDEGRVPAIG</sequence>
<dbReference type="Proteomes" id="UP001165205">
    <property type="component" value="Unassembled WGS sequence"/>
</dbReference>
<evidence type="ECO:0000313" key="10">
    <source>
        <dbReference type="Proteomes" id="UP001165205"/>
    </source>
</evidence>
<dbReference type="InterPro" id="IPR036922">
    <property type="entry name" value="Rieske_2Fe-2S_sf"/>
</dbReference>
<comment type="caution">
    <text evidence="9">The sequence shown here is derived from an EMBL/GenBank/DDBJ whole genome shotgun (WGS) entry which is preliminary data.</text>
</comment>